<organism evidence="2 3">
    <name type="scientific">Eumeta variegata</name>
    <name type="common">Bagworm moth</name>
    <name type="synonym">Eumeta japonica</name>
    <dbReference type="NCBI Taxonomy" id="151549"/>
    <lineage>
        <taxon>Eukaryota</taxon>
        <taxon>Metazoa</taxon>
        <taxon>Ecdysozoa</taxon>
        <taxon>Arthropoda</taxon>
        <taxon>Hexapoda</taxon>
        <taxon>Insecta</taxon>
        <taxon>Pterygota</taxon>
        <taxon>Neoptera</taxon>
        <taxon>Endopterygota</taxon>
        <taxon>Lepidoptera</taxon>
        <taxon>Glossata</taxon>
        <taxon>Ditrysia</taxon>
        <taxon>Tineoidea</taxon>
        <taxon>Psychidae</taxon>
        <taxon>Oiketicinae</taxon>
        <taxon>Eumeta</taxon>
    </lineage>
</organism>
<comment type="caution">
    <text evidence="2">The sequence shown here is derived from an EMBL/GenBank/DDBJ whole genome shotgun (WGS) entry which is preliminary data.</text>
</comment>
<evidence type="ECO:0000313" key="3">
    <source>
        <dbReference type="Proteomes" id="UP000299102"/>
    </source>
</evidence>
<dbReference type="AlphaFoldDB" id="A0A4C1YL76"/>
<evidence type="ECO:0000256" key="1">
    <source>
        <dbReference type="SAM" id="MobiDB-lite"/>
    </source>
</evidence>
<dbReference type="Gene3D" id="3.30.420.10">
    <property type="entry name" value="Ribonuclease H-like superfamily/Ribonuclease H"/>
    <property type="match status" value="1"/>
</dbReference>
<evidence type="ECO:0008006" key="4">
    <source>
        <dbReference type="Google" id="ProtNLM"/>
    </source>
</evidence>
<protein>
    <recommendedName>
        <fullName evidence="4">Histone-lysine N-methyltransferase SETMAR</fullName>
    </recommendedName>
</protein>
<gene>
    <name evidence="2" type="ORF">EVAR_15079_1</name>
</gene>
<evidence type="ECO:0000313" key="2">
    <source>
        <dbReference type="EMBL" id="GBP75830.1"/>
    </source>
</evidence>
<reference evidence="2 3" key="1">
    <citation type="journal article" date="2019" name="Commun. Biol.">
        <title>The bagworm genome reveals a unique fibroin gene that provides high tensile strength.</title>
        <authorList>
            <person name="Kono N."/>
            <person name="Nakamura H."/>
            <person name="Ohtoshi R."/>
            <person name="Tomita M."/>
            <person name="Numata K."/>
            <person name="Arakawa K."/>
        </authorList>
    </citation>
    <scope>NUCLEOTIDE SEQUENCE [LARGE SCALE GENOMIC DNA]</scope>
</reference>
<dbReference type="GO" id="GO:0003676">
    <property type="term" value="F:nucleic acid binding"/>
    <property type="evidence" value="ECO:0007669"/>
    <property type="project" value="InterPro"/>
</dbReference>
<dbReference type="Proteomes" id="UP000299102">
    <property type="component" value="Unassembled WGS sequence"/>
</dbReference>
<dbReference type="InterPro" id="IPR036397">
    <property type="entry name" value="RNaseH_sf"/>
</dbReference>
<dbReference type="EMBL" id="BGZK01001263">
    <property type="protein sequence ID" value="GBP75830.1"/>
    <property type="molecule type" value="Genomic_DNA"/>
</dbReference>
<name>A0A4C1YL76_EUMVA</name>
<feature type="region of interest" description="Disordered" evidence="1">
    <location>
        <begin position="28"/>
        <end position="48"/>
    </location>
</feature>
<sequence length="196" mass="21919">MNSDPYSQQLMRLKQEVERRCNRKGVAFHHDNTRPHTSSVTQRRGKVGPRRALLGADSAIRYTRRAGARDARAPDKCPTRLATRAAMCSFKNHGLVKCIDFLKILGLTAKTAPTTWCDRPGVRALCYCSARKSSFSKTLYIAMAKENNEFKNVEIKQLRPHFGPGGGPLYYFDVGRPPAELCLHALDIGTVIETRG</sequence>
<keyword evidence="3" id="KW-1185">Reference proteome</keyword>
<proteinExistence type="predicted"/>
<dbReference type="OrthoDB" id="7456848at2759"/>
<accession>A0A4C1YL76</accession>